<evidence type="ECO:0000313" key="2">
    <source>
        <dbReference type="Proteomes" id="UP000321570"/>
    </source>
</evidence>
<keyword evidence="2" id="KW-1185">Reference proteome</keyword>
<protein>
    <submittedName>
        <fullName evidence="1">Uncharacterized protein</fullName>
    </submittedName>
</protein>
<proteinExistence type="predicted"/>
<dbReference type="AlphaFoldDB" id="A0A564YNB8"/>
<reference evidence="1 2" key="1">
    <citation type="submission" date="2019-07" db="EMBL/GenBank/DDBJ databases">
        <authorList>
            <person name="Jastrzebski P J."/>
            <person name="Paukszto L."/>
            <person name="Jastrzebski P J."/>
        </authorList>
    </citation>
    <scope>NUCLEOTIDE SEQUENCE [LARGE SCALE GENOMIC DNA]</scope>
    <source>
        <strain evidence="1 2">WMS-il1</strain>
    </source>
</reference>
<accession>A0A564YNB8</accession>
<sequence length="57" mass="6395">MTILPLLVHDESIVETKAKVTITNLRSEACRMTTAMFCEATFLRGLEGFKSTFLKIS</sequence>
<evidence type="ECO:0000313" key="1">
    <source>
        <dbReference type="EMBL" id="VUZ48198.1"/>
    </source>
</evidence>
<organism evidence="1 2">
    <name type="scientific">Hymenolepis diminuta</name>
    <name type="common">Rat tapeworm</name>
    <dbReference type="NCBI Taxonomy" id="6216"/>
    <lineage>
        <taxon>Eukaryota</taxon>
        <taxon>Metazoa</taxon>
        <taxon>Spiralia</taxon>
        <taxon>Lophotrochozoa</taxon>
        <taxon>Platyhelminthes</taxon>
        <taxon>Cestoda</taxon>
        <taxon>Eucestoda</taxon>
        <taxon>Cyclophyllidea</taxon>
        <taxon>Hymenolepididae</taxon>
        <taxon>Hymenolepis</taxon>
    </lineage>
</organism>
<gene>
    <name evidence="1" type="ORF">WMSIL1_LOCUS7582</name>
</gene>
<dbReference type="EMBL" id="CABIJS010000277">
    <property type="protein sequence ID" value="VUZ48198.1"/>
    <property type="molecule type" value="Genomic_DNA"/>
</dbReference>
<dbReference type="Proteomes" id="UP000321570">
    <property type="component" value="Unassembled WGS sequence"/>
</dbReference>
<name>A0A564YNB8_HYMDI</name>